<organism evidence="2 3">
    <name type="scientific">Entomomonas asaccharolytica</name>
    <dbReference type="NCBI Taxonomy" id="2785331"/>
    <lineage>
        <taxon>Bacteria</taxon>
        <taxon>Pseudomonadati</taxon>
        <taxon>Pseudomonadota</taxon>
        <taxon>Gammaproteobacteria</taxon>
        <taxon>Pseudomonadales</taxon>
        <taxon>Pseudomonadaceae</taxon>
        <taxon>Entomomonas</taxon>
    </lineage>
</organism>
<evidence type="ECO:0000256" key="1">
    <source>
        <dbReference type="SAM" id="Phobius"/>
    </source>
</evidence>
<gene>
    <name evidence="2" type="ORF">JHT90_01870</name>
</gene>
<keyword evidence="1" id="KW-1133">Transmembrane helix</keyword>
<dbReference type="AlphaFoldDB" id="A0A974NG47"/>
<sequence>MPNLFFQENSPDHLRRNDYNQTLQKQMEQGIKAGTYSLDQTGNAIDQQAIRYAPVALRTRVIAFSYGTSKFLTFFVGIIGFIAAIMTTYAPDIVCINHLILLTNYFIKTLIIYFYFSYKLLVFLFSRVSAALFRTRCHFNHATKLVNPNICICSIKRLRQFIIVPKPNLSLC</sequence>
<keyword evidence="1" id="KW-0812">Transmembrane</keyword>
<proteinExistence type="predicted"/>
<evidence type="ECO:0000313" key="2">
    <source>
        <dbReference type="EMBL" id="QQP86026.1"/>
    </source>
</evidence>
<protein>
    <submittedName>
        <fullName evidence="2">Uncharacterized protein</fullName>
    </submittedName>
</protein>
<dbReference type="Proteomes" id="UP000595278">
    <property type="component" value="Chromosome"/>
</dbReference>
<keyword evidence="1" id="KW-0472">Membrane</keyword>
<feature type="transmembrane region" description="Helical" evidence="1">
    <location>
        <begin position="110"/>
        <end position="133"/>
    </location>
</feature>
<accession>A0A974NG47</accession>
<dbReference type="RefSeq" id="WP_201093424.1">
    <property type="nucleotide sequence ID" value="NZ_CP067393.1"/>
</dbReference>
<name>A0A974NG47_9GAMM</name>
<reference evidence="2 3" key="1">
    <citation type="submission" date="2021-01" db="EMBL/GenBank/DDBJ databases">
        <title>Entomomonas sp. F2A isolated from a house cricket (Acheta domesticus).</title>
        <authorList>
            <person name="Spergser J."/>
            <person name="Busse H.-J."/>
        </authorList>
    </citation>
    <scope>NUCLEOTIDE SEQUENCE [LARGE SCALE GENOMIC DNA]</scope>
    <source>
        <strain evidence="2 3">F2A</strain>
    </source>
</reference>
<dbReference type="EMBL" id="CP067393">
    <property type="protein sequence ID" value="QQP86026.1"/>
    <property type="molecule type" value="Genomic_DNA"/>
</dbReference>
<evidence type="ECO:0000313" key="3">
    <source>
        <dbReference type="Proteomes" id="UP000595278"/>
    </source>
</evidence>
<keyword evidence="3" id="KW-1185">Reference proteome</keyword>
<dbReference type="KEGG" id="eaz:JHT90_01870"/>
<feature type="transmembrane region" description="Helical" evidence="1">
    <location>
        <begin position="71"/>
        <end position="90"/>
    </location>
</feature>